<dbReference type="KEGG" id="lcre:Pla8534_63880"/>
<organism evidence="2 3">
    <name type="scientific">Lignipirellula cremea</name>
    <dbReference type="NCBI Taxonomy" id="2528010"/>
    <lineage>
        <taxon>Bacteria</taxon>
        <taxon>Pseudomonadati</taxon>
        <taxon>Planctomycetota</taxon>
        <taxon>Planctomycetia</taxon>
        <taxon>Pirellulales</taxon>
        <taxon>Pirellulaceae</taxon>
        <taxon>Lignipirellula</taxon>
    </lineage>
</organism>
<keyword evidence="1" id="KW-0472">Membrane</keyword>
<dbReference type="EMBL" id="CP036433">
    <property type="protein sequence ID" value="QDU98519.1"/>
    <property type="molecule type" value="Genomic_DNA"/>
</dbReference>
<name>A0A518E355_9BACT</name>
<gene>
    <name evidence="2" type="ORF">Pla8534_63880</name>
</gene>
<proteinExistence type="predicted"/>
<sequence>MPAQNKANWWLWILVLIALPMFCVCGFCVWGIVGLASPNGAQQAAIPLIESNEELARELGSPVKASNRPNSNSIDIKNGFTSASATFNVSGPEGTGVASVSGHKKGEVWEVDSLKVDVPAHGNKEARTISIK</sequence>
<keyword evidence="3" id="KW-1185">Reference proteome</keyword>
<feature type="transmembrane region" description="Helical" evidence="1">
    <location>
        <begin position="9"/>
        <end position="33"/>
    </location>
</feature>
<evidence type="ECO:0000256" key="1">
    <source>
        <dbReference type="SAM" id="Phobius"/>
    </source>
</evidence>
<accession>A0A518E355</accession>
<dbReference type="RefSeq" id="WP_145057843.1">
    <property type="nucleotide sequence ID" value="NZ_CP036433.1"/>
</dbReference>
<reference evidence="2 3" key="1">
    <citation type="submission" date="2019-02" db="EMBL/GenBank/DDBJ databases">
        <title>Deep-cultivation of Planctomycetes and their phenomic and genomic characterization uncovers novel biology.</title>
        <authorList>
            <person name="Wiegand S."/>
            <person name="Jogler M."/>
            <person name="Boedeker C."/>
            <person name="Pinto D."/>
            <person name="Vollmers J."/>
            <person name="Rivas-Marin E."/>
            <person name="Kohn T."/>
            <person name="Peeters S.H."/>
            <person name="Heuer A."/>
            <person name="Rast P."/>
            <person name="Oberbeckmann S."/>
            <person name="Bunk B."/>
            <person name="Jeske O."/>
            <person name="Meyerdierks A."/>
            <person name="Storesund J.E."/>
            <person name="Kallscheuer N."/>
            <person name="Luecker S."/>
            <person name="Lage O.M."/>
            <person name="Pohl T."/>
            <person name="Merkel B.J."/>
            <person name="Hornburger P."/>
            <person name="Mueller R.-W."/>
            <person name="Bruemmer F."/>
            <person name="Labrenz M."/>
            <person name="Spormann A.M."/>
            <person name="Op den Camp H."/>
            <person name="Overmann J."/>
            <person name="Amann R."/>
            <person name="Jetten M.S.M."/>
            <person name="Mascher T."/>
            <person name="Medema M.H."/>
            <person name="Devos D.P."/>
            <person name="Kaster A.-K."/>
            <person name="Ovreas L."/>
            <person name="Rohde M."/>
            <person name="Galperin M.Y."/>
            <person name="Jogler C."/>
        </authorList>
    </citation>
    <scope>NUCLEOTIDE SEQUENCE [LARGE SCALE GENOMIC DNA]</scope>
    <source>
        <strain evidence="2 3">Pla85_3_4</strain>
    </source>
</reference>
<dbReference type="Proteomes" id="UP000317648">
    <property type="component" value="Chromosome"/>
</dbReference>
<keyword evidence="1" id="KW-1133">Transmembrane helix</keyword>
<dbReference type="AlphaFoldDB" id="A0A518E355"/>
<keyword evidence="1" id="KW-0812">Transmembrane</keyword>
<evidence type="ECO:0000313" key="3">
    <source>
        <dbReference type="Proteomes" id="UP000317648"/>
    </source>
</evidence>
<evidence type="ECO:0000313" key="2">
    <source>
        <dbReference type="EMBL" id="QDU98519.1"/>
    </source>
</evidence>
<protein>
    <submittedName>
        <fullName evidence="2">Cytochrome oxidase complex assembly protein 1</fullName>
    </submittedName>
</protein>